<proteinExistence type="predicted"/>
<keyword evidence="2" id="KW-0812">Transmembrane</keyword>
<dbReference type="OrthoDB" id="3663113at2"/>
<accession>A0A263CYS3</accession>
<feature type="compositionally biased region" description="Pro residues" evidence="1">
    <location>
        <begin position="226"/>
        <end position="248"/>
    </location>
</feature>
<evidence type="ECO:0000256" key="2">
    <source>
        <dbReference type="SAM" id="Phobius"/>
    </source>
</evidence>
<evidence type="ECO:0000313" key="4">
    <source>
        <dbReference type="Proteomes" id="UP000242444"/>
    </source>
</evidence>
<dbReference type="AlphaFoldDB" id="A0A263CYS3"/>
<keyword evidence="2" id="KW-1133">Transmembrane helix</keyword>
<evidence type="ECO:0000313" key="3">
    <source>
        <dbReference type="EMBL" id="OZM70255.1"/>
    </source>
</evidence>
<dbReference type="Proteomes" id="UP000242444">
    <property type="component" value="Unassembled WGS sequence"/>
</dbReference>
<gene>
    <name evidence="3" type="ORF">CFN78_26480</name>
</gene>
<dbReference type="EMBL" id="NKYE01000022">
    <property type="protein sequence ID" value="OZM70255.1"/>
    <property type="molecule type" value="Genomic_DNA"/>
</dbReference>
<keyword evidence="4" id="KW-1185">Reference proteome</keyword>
<comment type="caution">
    <text evidence="3">The sequence shown here is derived from an EMBL/GenBank/DDBJ whole genome shotgun (WGS) entry which is preliminary data.</text>
</comment>
<sequence length="486" mass="48573">MRLVRLSAQSARVSDDIRAALTSLGRGNTVVGGVALIGVRVPGTERSVDALVVLPRGVIVVVAVDLPDPAMRLDAPLTGQWKADGWPLVRTGEAVNPAVEAVAGADGLLDALRPVLPGGLATGTVIAVGPYVETVDAPPAELNGTTRVLYPTPTSMLAATVSLASSDRPCTVDEVGAILRLFAPDARPPSAAALAAEGFAGATPPEPAPEHPLAIATVTVPAEHPGAPPAPAQPAPPREEPLPAPVPQAPTASPSAGYPAARAHVFGSPAPAGAPRPAAAPVRAVPRRPVTVRWVPIAAGVLLLGVLVLAIVLATGAEDTDEAPAATGAPPPAPAAPTSAPIDGITFTERAMGSDPTCAPHATGDLQADLEATDCGTLRRGSFETEVAGKRIAVSVAVATFEDAAAAERFKAAADTPGTGSIADLATATGRWPSAPPAFETTAYASSTANGSVRLVQACLIGGPSTPDDPDLVRAAAAGLRIPVAD</sequence>
<name>A0A263CYS3_9PSEU</name>
<feature type="transmembrane region" description="Helical" evidence="2">
    <location>
        <begin position="294"/>
        <end position="314"/>
    </location>
</feature>
<organism evidence="3 4">
    <name type="scientific">Amycolatopsis antarctica</name>
    <dbReference type="NCBI Taxonomy" id="1854586"/>
    <lineage>
        <taxon>Bacteria</taxon>
        <taxon>Bacillati</taxon>
        <taxon>Actinomycetota</taxon>
        <taxon>Actinomycetes</taxon>
        <taxon>Pseudonocardiales</taxon>
        <taxon>Pseudonocardiaceae</taxon>
        <taxon>Amycolatopsis</taxon>
    </lineage>
</organism>
<dbReference type="InParanoid" id="A0A263CYS3"/>
<evidence type="ECO:0000256" key="1">
    <source>
        <dbReference type="SAM" id="MobiDB-lite"/>
    </source>
</evidence>
<keyword evidence="2" id="KW-0472">Membrane</keyword>
<reference evidence="3 4" key="1">
    <citation type="submission" date="2017-07" db="EMBL/GenBank/DDBJ databases">
        <title>Amycolatopsis antarcticus sp. nov., isolated from the surface of an Antarcticus brown macroalga.</title>
        <authorList>
            <person name="Wang J."/>
            <person name="Leiva S."/>
            <person name="Huang J."/>
            <person name="Huang Y."/>
        </authorList>
    </citation>
    <scope>NUCLEOTIDE SEQUENCE [LARGE SCALE GENOMIC DNA]</scope>
    <source>
        <strain evidence="3 4">AU-G6</strain>
    </source>
</reference>
<feature type="region of interest" description="Disordered" evidence="1">
    <location>
        <begin position="321"/>
        <end position="342"/>
    </location>
</feature>
<feature type="region of interest" description="Disordered" evidence="1">
    <location>
        <begin position="221"/>
        <end position="262"/>
    </location>
</feature>
<protein>
    <submittedName>
        <fullName evidence="3">Uncharacterized protein</fullName>
    </submittedName>
</protein>